<keyword evidence="4" id="KW-1185">Reference proteome</keyword>
<dbReference type="EMBL" id="NBNE01019207">
    <property type="protein sequence ID" value="OWY91906.1"/>
    <property type="molecule type" value="Genomic_DNA"/>
</dbReference>
<name>A0A225UH48_9STRA</name>
<gene>
    <name evidence="3" type="ORF">PHMEG_00039307</name>
</gene>
<feature type="compositionally biased region" description="Low complexity" evidence="1">
    <location>
        <begin position="135"/>
        <end position="147"/>
    </location>
</feature>
<organism evidence="3 4">
    <name type="scientific">Phytophthora megakarya</name>
    <dbReference type="NCBI Taxonomy" id="4795"/>
    <lineage>
        <taxon>Eukaryota</taxon>
        <taxon>Sar</taxon>
        <taxon>Stramenopiles</taxon>
        <taxon>Oomycota</taxon>
        <taxon>Peronosporomycetes</taxon>
        <taxon>Peronosporales</taxon>
        <taxon>Peronosporaceae</taxon>
        <taxon>Phytophthora</taxon>
    </lineage>
</organism>
<dbReference type="STRING" id="4795.A0A225UH48"/>
<reference evidence="4" key="1">
    <citation type="submission" date="2017-03" db="EMBL/GenBank/DDBJ databases">
        <title>Phytopthora megakarya and P. palmivora, two closely related causual agents of cacao black pod achieved similar genome size and gene model numbers by different mechanisms.</title>
        <authorList>
            <person name="Ali S."/>
            <person name="Shao J."/>
            <person name="Larry D.J."/>
            <person name="Kronmiller B."/>
            <person name="Shen D."/>
            <person name="Strem M.D."/>
            <person name="Melnick R.L."/>
            <person name="Guiltinan M.J."/>
            <person name="Tyler B.M."/>
            <person name="Meinhardt L.W."/>
            <person name="Bailey B.A."/>
        </authorList>
    </citation>
    <scope>NUCLEOTIDE SEQUENCE [LARGE SCALE GENOMIC DNA]</scope>
    <source>
        <strain evidence="4">zdho120</strain>
    </source>
</reference>
<dbReference type="Pfam" id="PF24626">
    <property type="entry name" value="SH3_Tf2-1"/>
    <property type="match status" value="1"/>
</dbReference>
<evidence type="ECO:0000259" key="2">
    <source>
        <dbReference type="Pfam" id="PF24626"/>
    </source>
</evidence>
<dbReference type="InterPro" id="IPR056924">
    <property type="entry name" value="SH3_Tf2-1"/>
</dbReference>
<accession>A0A225UH48</accession>
<dbReference type="AlphaFoldDB" id="A0A225UH48"/>
<comment type="caution">
    <text evidence="3">The sequence shown here is derived from an EMBL/GenBank/DDBJ whole genome shotgun (WGS) entry which is preliminary data.</text>
</comment>
<dbReference type="Proteomes" id="UP000198211">
    <property type="component" value="Unassembled WGS sequence"/>
</dbReference>
<feature type="domain" description="Tf2-1-like SH3-like" evidence="2">
    <location>
        <begin position="55"/>
        <end position="117"/>
    </location>
</feature>
<feature type="compositionally biased region" description="Polar residues" evidence="1">
    <location>
        <begin position="120"/>
        <end position="134"/>
    </location>
</feature>
<dbReference type="OrthoDB" id="121099at2759"/>
<sequence>MSWTRGSPFKQWTLSRNDKQSFDLYKMQIAASADGQKLNADNVGRGNTNEFKIGSLVLLSTQYLPTHAVYVFGASKLAPRFIRPFTVAERHGSAYTLELPSDMRLHPTFYVGRLKPYMQPESSSRDGSPTTTRGATSASPQASSPSPGEGELVPTPQHGSASATEAFCTFSCCLSPAI</sequence>
<feature type="region of interest" description="Disordered" evidence="1">
    <location>
        <begin position="116"/>
        <end position="159"/>
    </location>
</feature>
<evidence type="ECO:0000313" key="3">
    <source>
        <dbReference type="EMBL" id="OWY91906.1"/>
    </source>
</evidence>
<protein>
    <submittedName>
        <fullName evidence="3">Pol Polyprotein</fullName>
    </submittedName>
</protein>
<evidence type="ECO:0000313" key="4">
    <source>
        <dbReference type="Proteomes" id="UP000198211"/>
    </source>
</evidence>
<evidence type="ECO:0000256" key="1">
    <source>
        <dbReference type="SAM" id="MobiDB-lite"/>
    </source>
</evidence>
<proteinExistence type="predicted"/>